<dbReference type="Proteomes" id="UP000646365">
    <property type="component" value="Unassembled WGS sequence"/>
</dbReference>
<dbReference type="Gene3D" id="3.30.530.20">
    <property type="match status" value="1"/>
</dbReference>
<evidence type="ECO:0000313" key="5">
    <source>
        <dbReference type="Proteomes" id="UP000646365"/>
    </source>
</evidence>
<evidence type="ECO:0000259" key="3">
    <source>
        <dbReference type="Pfam" id="PF08327"/>
    </source>
</evidence>
<feature type="domain" description="Activator of Hsp90 ATPase homologue 1/2-like C-terminal" evidence="3">
    <location>
        <begin position="45"/>
        <end position="156"/>
    </location>
</feature>
<dbReference type="CDD" id="cd08899">
    <property type="entry name" value="SRPBCC_CalC_Aha1-like_6"/>
    <property type="match status" value="1"/>
</dbReference>
<protein>
    <submittedName>
        <fullName evidence="4">ATPase</fullName>
    </submittedName>
</protein>
<comment type="caution">
    <text evidence="4">The sequence shown here is derived from an EMBL/GenBank/DDBJ whole genome shotgun (WGS) entry which is preliminary data.</text>
</comment>
<evidence type="ECO:0000256" key="1">
    <source>
        <dbReference type="ARBA" id="ARBA00006817"/>
    </source>
</evidence>
<organism evidence="4 5">
    <name type="scientific">Aliidongia dinghuensis</name>
    <dbReference type="NCBI Taxonomy" id="1867774"/>
    <lineage>
        <taxon>Bacteria</taxon>
        <taxon>Pseudomonadati</taxon>
        <taxon>Pseudomonadota</taxon>
        <taxon>Alphaproteobacteria</taxon>
        <taxon>Rhodospirillales</taxon>
        <taxon>Dongiaceae</taxon>
        <taxon>Aliidongia</taxon>
    </lineage>
</organism>
<proteinExistence type="inferred from homology"/>
<sequence>MARPATNRPGPDRPATDRPATDQLGTYERDGDVVDLRYERHYPRPIETVWAALTDPTRLTDWLSAATVEPHQGGRYELFTERPRPMTGRITVWEPPRVLEYSWDTGDAPITTVRWELSPDGAGTKLVLRHLGMQFHWVGLVLPGWHSLLERLDGLLAGTPKPDSMERWRALQAVYVAEYKLEGVLLDPPPGHGQ</sequence>
<reference evidence="4" key="2">
    <citation type="submission" date="2020-09" db="EMBL/GenBank/DDBJ databases">
        <authorList>
            <person name="Sun Q."/>
            <person name="Zhou Y."/>
        </authorList>
    </citation>
    <scope>NUCLEOTIDE SEQUENCE</scope>
    <source>
        <strain evidence="4">CGMCC 1.15725</strain>
    </source>
</reference>
<dbReference type="EMBL" id="BMJQ01000001">
    <property type="protein sequence ID" value="GGF03003.1"/>
    <property type="molecule type" value="Genomic_DNA"/>
</dbReference>
<name>A0A8J2YPK1_9PROT</name>
<accession>A0A8J2YPK1</accession>
<comment type="similarity">
    <text evidence="1">Belongs to the AHA1 family.</text>
</comment>
<evidence type="ECO:0000313" key="4">
    <source>
        <dbReference type="EMBL" id="GGF03003.1"/>
    </source>
</evidence>
<gene>
    <name evidence="4" type="ORF">GCM10011611_05650</name>
</gene>
<dbReference type="AlphaFoldDB" id="A0A8J2YPK1"/>
<reference evidence="4" key="1">
    <citation type="journal article" date="2014" name="Int. J. Syst. Evol. Microbiol.">
        <title>Complete genome sequence of Corynebacterium casei LMG S-19264T (=DSM 44701T), isolated from a smear-ripened cheese.</title>
        <authorList>
            <consortium name="US DOE Joint Genome Institute (JGI-PGF)"/>
            <person name="Walter F."/>
            <person name="Albersmeier A."/>
            <person name="Kalinowski J."/>
            <person name="Ruckert C."/>
        </authorList>
    </citation>
    <scope>NUCLEOTIDE SEQUENCE</scope>
    <source>
        <strain evidence="4">CGMCC 1.15725</strain>
    </source>
</reference>
<feature type="compositionally biased region" description="Basic and acidic residues" evidence="2">
    <location>
        <begin position="10"/>
        <end position="20"/>
    </location>
</feature>
<dbReference type="InterPro" id="IPR013538">
    <property type="entry name" value="ASHA1/2-like_C"/>
</dbReference>
<dbReference type="SUPFAM" id="SSF55961">
    <property type="entry name" value="Bet v1-like"/>
    <property type="match status" value="1"/>
</dbReference>
<keyword evidence="5" id="KW-1185">Reference proteome</keyword>
<feature type="region of interest" description="Disordered" evidence="2">
    <location>
        <begin position="1"/>
        <end position="30"/>
    </location>
</feature>
<dbReference type="InterPro" id="IPR023393">
    <property type="entry name" value="START-like_dom_sf"/>
</dbReference>
<dbReference type="Pfam" id="PF08327">
    <property type="entry name" value="AHSA1"/>
    <property type="match status" value="1"/>
</dbReference>
<dbReference type="RefSeq" id="WP_189042208.1">
    <property type="nucleotide sequence ID" value="NZ_BMJQ01000001.1"/>
</dbReference>
<evidence type="ECO:0000256" key="2">
    <source>
        <dbReference type="SAM" id="MobiDB-lite"/>
    </source>
</evidence>